<dbReference type="Proteomes" id="UP001172386">
    <property type="component" value="Unassembled WGS sequence"/>
</dbReference>
<name>A0ACC3A6I7_9EURO</name>
<proteinExistence type="predicted"/>
<evidence type="ECO:0000313" key="2">
    <source>
        <dbReference type="Proteomes" id="UP001172386"/>
    </source>
</evidence>
<sequence>MAHNNYNGYAGDSMEVESTGPKVTVREVEPGRCDFVLQSCSLAFANSIRRVMLAEIPTIAIDLVDFEINTTVLPDEFLAHRLGLIPLNSVNVAKDLQYTRDCTNCDDHCDQCSVTLRLHVKCTSPENLHVFAKDLMIVDGRNDDIGRPVLKDAARNGPLIAKLRKGQELKLSCIAKKGIAKEHAKWAPSAAIGFEYDPNNKLKHTDYWYEVDAKDEWPVDQKNAEWESEETAADASFDPDVQPSAFFFDLESVGIIEPDDIVHQGVSVLQTKLAEVISGLGSSDHGLNGGVSPDPYEPAPADGYAYGARGGTTPYGATAYGSNGFGY</sequence>
<accession>A0ACC3A6I7</accession>
<organism evidence="1 2">
    <name type="scientific">Neophaeococcomyces mojaviensis</name>
    <dbReference type="NCBI Taxonomy" id="3383035"/>
    <lineage>
        <taxon>Eukaryota</taxon>
        <taxon>Fungi</taxon>
        <taxon>Dikarya</taxon>
        <taxon>Ascomycota</taxon>
        <taxon>Pezizomycotina</taxon>
        <taxon>Eurotiomycetes</taxon>
        <taxon>Chaetothyriomycetidae</taxon>
        <taxon>Chaetothyriales</taxon>
        <taxon>Chaetothyriales incertae sedis</taxon>
        <taxon>Neophaeococcomyces</taxon>
    </lineage>
</organism>
<keyword evidence="2" id="KW-1185">Reference proteome</keyword>
<dbReference type="EMBL" id="JAPDRQ010000083">
    <property type="protein sequence ID" value="KAJ9656106.1"/>
    <property type="molecule type" value="Genomic_DNA"/>
</dbReference>
<comment type="caution">
    <text evidence="1">The sequence shown here is derived from an EMBL/GenBank/DDBJ whole genome shotgun (WGS) entry which is preliminary data.</text>
</comment>
<protein>
    <submittedName>
        <fullName evidence="1">RNA polymerase II subunit 3</fullName>
    </submittedName>
</protein>
<gene>
    <name evidence="1" type="primary">rpb3</name>
    <name evidence="1" type="ORF">H2198_005162</name>
</gene>
<evidence type="ECO:0000313" key="1">
    <source>
        <dbReference type="EMBL" id="KAJ9656106.1"/>
    </source>
</evidence>
<reference evidence="1" key="1">
    <citation type="submission" date="2022-10" db="EMBL/GenBank/DDBJ databases">
        <title>Culturing micro-colonial fungi from biological soil crusts in the Mojave desert and describing Neophaeococcomyces mojavensis, and introducing the new genera and species Taxawa tesnikishii.</title>
        <authorList>
            <person name="Kurbessoian T."/>
            <person name="Stajich J.E."/>
        </authorList>
    </citation>
    <scope>NUCLEOTIDE SEQUENCE</scope>
    <source>
        <strain evidence="1">JES_112</strain>
    </source>
</reference>